<name>A0ABU0EA22_9CELL</name>
<feature type="transmembrane region" description="Helical" evidence="1">
    <location>
        <begin position="61"/>
        <end position="80"/>
    </location>
</feature>
<feature type="transmembrane region" description="Helical" evidence="1">
    <location>
        <begin position="33"/>
        <end position="54"/>
    </location>
</feature>
<keyword evidence="1" id="KW-1133">Transmembrane helix</keyword>
<feature type="transmembrane region" description="Helical" evidence="1">
    <location>
        <begin position="204"/>
        <end position="223"/>
    </location>
</feature>
<organism evidence="3 4">
    <name type="scientific">Cellulomonas humilata</name>
    <dbReference type="NCBI Taxonomy" id="144055"/>
    <lineage>
        <taxon>Bacteria</taxon>
        <taxon>Bacillati</taxon>
        <taxon>Actinomycetota</taxon>
        <taxon>Actinomycetes</taxon>
        <taxon>Micrococcales</taxon>
        <taxon>Cellulomonadaceae</taxon>
        <taxon>Cellulomonas</taxon>
    </lineage>
</organism>
<keyword evidence="1" id="KW-0472">Membrane</keyword>
<evidence type="ECO:0000256" key="2">
    <source>
        <dbReference type="SAM" id="SignalP"/>
    </source>
</evidence>
<feature type="signal peptide" evidence="2">
    <location>
        <begin position="1"/>
        <end position="16"/>
    </location>
</feature>
<evidence type="ECO:0000313" key="4">
    <source>
        <dbReference type="Proteomes" id="UP001239626"/>
    </source>
</evidence>
<gene>
    <name evidence="3" type="ORF">J2X26_000405</name>
</gene>
<proteinExistence type="predicted"/>
<evidence type="ECO:0000313" key="3">
    <source>
        <dbReference type="EMBL" id="MDQ0372108.1"/>
    </source>
</evidence>
<feature type="transmembrane region" description="Helical" evidence="1">
    <location>
        <begin position="232"/>
        <end position="253"/>
    </location>
</feature>
<keyword evidence="2" id="KW-0732">Signal</keyword>
<keyword evidence="4" id="KW-1185">Reference proteome</keyword>
<feature type="chain" id="PRO_5046470701" description="Oligosaccharide repeat unit polymerase" evidence="2">
    <location>
        <begin position="17"/>
        <end position="441"/>
    </location>
</feature>
<reference evidence="3 4" key="1">
    <citation type="submission" date="2023-07" db="EMBL/GenBank/DDBJ databases">
        <title>Sorghum-associated microbial communities from plants grown in Nebraska, USA.</title>
        <authorList>
            <person name="Schachtman D."/>
        </authorList>
    </citation>
    <scope>NUCLEOTIDE SEQUENCE [LARGE SCALE GENOMIC DNA]</scope>
    <source>
        <strain evidence="3 4">BE332</strain>
    </source>
</reference>
<feature type="transmembrane region" description="Helical" evidence="1">
    <location>
        <begin position="376"/>
        <end position="394"/>
    </location>
</feature>
<feature type="transmembrane region" description="Helical" evidence="1">
    <location>
        <begin position="181"/>
        <end position="198"/>
    </location>
</feature>
<evidence type="ECO:0000256" key="1">
    <source>
        <dbReference type="SAM" id="Phobius"/>
    </source>
</evidence>
<protein>
    <recommendedName>
        <fullName evidence="5">Oligosaccharide repeat unit polymerase</fullName>
    </recommendedName>
</protein>
<accession>A0ABU0EA22</accession>
<dbReference type="RefSeq" id="WP_307489383.1">
    <property type="nucleotide sequence ID" value="NZ_JAUSVB010000001.1"/>
</dbReference>
<feature type="transmembrane region" description="Helical" evidence="1">
    <location>
        <begin position="346"/>
        <end position="364"/>
    </location>
</feature>
<sequence length="441" mass="45792">MSSLALAAFGLLFACAAVLSAHRSQSWLAPAPIWNVCWCVLFIVTSVLGYGFAYPTGAVSALVLLAALYNLPGLLLGSSIERSPDVDRSVGAGALTPPVWLLAATAAVGFIGAVRLGLDLGTSVFALRSIDDLLSLGQQNAIAIFRGEAHFSFLVNLTFAVLQLGGALGGVRIALKPGRSAILAIAAVLAVAFLWSSITTQRSYVLVPIIWFAAGYVASLVWLGKRAMPGRALLASAILGSGALLLVVFLRAVRTNGTGAGFSEATLAPTRLWLAGYVPTFAAWLEESEATKPSFDLFHGVNALVQPLFGGSVSDGGGESNYYYVGAGMTSNAGTAMMTVIGTGGLVWGALVIVLLGTLAHLVYRRAARGGPVAAAAYIGVVAASMWSTNAWFLGYGGRVLALALVVGLATAALRLAEREERRVARRASANARRARALLRA</sequence>
<evidence type="ECO:0008006" key="5">
    <source>
        <dbReference type="Google" id="ProtNLM"/>
    </source>
</evidence>
<dbReference type="Proteomes" id="UP001239626">
    <property type="component" value="Unassembled WGS sequence"/>
</dbReference>
<dbReference type="EMBL" id="JAUSVB010000001">
    <property type="protein sequence ID" value="MDQ0372108.1"/>
    <property type="molecule type" value="Genomic_DNA"/>
</dbReference>
<feature type="transmembrane region" description="Helical" evidence="1">
    <location>
        <begin position="400"/>
        <end position="417"/>
    </location>
</feature>
<feature type="transmembrane region" description="Helical" evidence="1">
    <location>
        <begin position="100"/>
        <end position="118"/>
    </location>
</feature>
<keyword evidence="1" id="KW-0812">Transmembrane</keyword>
<comment type="caution">
    <text evidence="3">The sequence shown here is derived from an EMBL/GenBank/DDBJ whole genome shotgun (WGS) entry which is preliminary data.</text>
</comment>